<evidence type="ECO:0000256" key="1">
    <source>
        <dbReference type="SAM" id="MobiDB-lite"/>
    </source>
</evidence>
<feature type="compositionally biased region" description="Polar residues" evidence="1">
    <location>
        <begin position="8"/>
        <end position="17"/>
    </location>
</feature>
<accession>A0A1V9YKY3</accession>
<sequence>MAFEATHRFTTASSAKAGSTPGRSAEYLSPAAQRAIVEVVTFRARRGNCVTPPQLRHMLHDAAVRVALNVPASFPSPKWTTRFIARHPELSCRKGQVLDAACFHGSNEPAVRHYYENLAAVIAKYPAASVWNCDETGVCAQGRRPPRVVCPKGMRANCVRSSDRENVSLLACISASGEALLPMYMFAGKRKKACSFEGGVKGMSIAMTDSSYIQSHIFMAWIKWFIAFVSGRGPQLLILDGHFSHLSPDLLHFAHANGVAIFTLPTHTPSFLQPCDAGPFSTFKSRVEKAIHEYLNVNDGKLPTRDDIVPSCS</sequence>
<evidence type="ECO:0000259" key="2">
    <source>
        <dbReference type="Pfam" id="PF03184"/>
    </source>
</evidence>
<dbReference type="Pfam" id="PF03184">
    <property type="entry name" value="DDE_1"/>
    <property type="match status" value="1"/>
</dbReference>
<keyword evidence="4" id="KW-1185">Reference proteome</keyword>
<dbReference type="InterPro" id="IPR036397">
    <property type="entry name" value="RNaseH_sf"/>
</dbReference>
<evidence type="ECO:0000313" key="3">
    <source>
        <dbReference type="EMBL" id="OQR86326.1"/>
    </source>
</evidence>
<dbReference type="InterPro" id="IPR004875">
    <property type="entry name" value="DDE_SF_endonuclease_dom"/>
</dbReference>
<dbReference type="STRING" id="1202772.A0A1V9YKY3"/>
<dbReference type="OrthoDB" id="89444at2759"/>
<reference evidence="3 4" key="1">
    <citation type="journal article" date="2014" name="Genome Biol. Evol.">
        <title>The secreted proteins of Achlya hypogyna and Thraustotheca clavata identify the ancestral oomycete secretome and reveal gene acquisitions by horizontal gene transfer.</title>
        <authorList>
            <person name="Misner I."/>
            <person name="Blouin N."/>
            <person name="Leonard G."/>
            <person name="Richards T.A."/>
            <person name="Lane C.E."/>
        </authorList>
    </citation>
    <scope>NUCLEOTIDE SEQUENCE [LARGE SCALE GENOMIC DNA]</scope>
    <source>
        <strain evidence="3 4">ATCC 48635</strain>
    </source>
</reference>
<dbReference type="PANTHER" id="PTHR19303">
    <property type="entry name" value="TRANSPOSON"/>
    <property type="match status" value="1"/>
</dbReference>
<name>A0A1V9YKY3_ACHHY</name>
<dbReference type="InterPro" id="IPR050863">
    <property type="entry name" value="CenT-Element_Derived"/>
</dbReference>
<feature type="domain" description="DDE-1" evidence="2">
    <location>
        <begin position="167"/>
        <end position="295"/>
    </location>
</feature>
<dbReference type="AlphaFoldDB" id="A0A1V9YKY3"/>
<dbReference type="GO" id="GO:0005634">
    <property type="term" value="C:nucleus"/>
    <property type="evidence" value="ECO:0007669"/>
    <property type="project" value="TreeGrafter"/>
</dbReference>
<feature type="region of interest" description="Disordered" evidence="1">
    <location>
        <begin position="1"/>
        <end position="25"/>
    </location>
</feature>
<proteinExistence type="predicted"/>
<comment type="caution">
    <text evidence="3">The sequence shown here is derived from an EMBL/GenBank/DDBJ whole genome shotgun (WGS) entry which is preliminary data.</text>
</comment>
<gene>
    <name evidence="3" type="ORF">ACHHYP_10670</name>
</gene>
<dbReference type="Proteomes" id="UP000243579">
    <property type="component" value="Unassembled WGS sequence"/>
</dbReference>
<dbReference type="EMBL" id="JNBR01001514">
    <property type="protein sequence ID" value="OQR86326.1"/>
    <property type="molecule type" value="Genomic_DNA"/>
</dbReference>
<evidence type="ECO:0000313" key="4">
    <source>
        <dbReference type="Proteomes" id="UP000243579"/>
    </source>
</evidence>
<organism evidence="3 4">
    <name type="scientific">Achlya hypogyna</name>
    <name type="common">Oomycete</name>
    <name type="synonym">Protoachlya hypogyna</name>
    <dbReference type="NCBI Taxonomy" id="1202772"/>
    <lineage>
        <taxon>Eukaryota</taxon>
        <taxon>Sar</taxon>
        <taxon>Stramenopiles</taxon>
        <taxon>Oomycota</taxon>
        <taxon>Saprolegniomycetes</taxon>
        <taxon>Saprolegniales</taxon>
        <taxon>Achlyaceae</taxon>
        <taxon>Achlya</taxon>
    </lineage>
</organism>
<protein>
    <recommendedName>
        <fullName evidence="2">DDE-1 domain-containing protein</fullName>
    </recommendedName>
</protein>
<dbReference type="Gene3D" id="3.30.420.10">
    <property type="entry name" value="Ribonuclease H-like superfamily/Ribonuclease H"/>
    <property type="match status" value="1"/>
</dbReference>
<dbReference type="PANTHER" id="PTHR19303:SF74">
    <property type="entry name" value="POGO TRANSPOSABLE ELEMENT WITH KRAB DOMAIN"/>
    <property type="match status" value="1"/>
</dbReference>
<dbReference type="GO" id="GO:0003677">
    <property type="term" value="F:DNA binding"/>
    <property type="evidence" value="ECO:0007669"/>
    <property type="project" value="TreeGrafter"/>
</dbReference>